<dbReference type="Proteomes" id="UP001139981">
    <property type="component" value="Unassembled WGS sequence"/>
</dbReference>
<keyword evidence="2" id="KW-1185">Reference proteome</keyword>
<name>A0ACC1M358_9FUNG</name>
<organism evidence="1 2">
    <name type="scientific">Coemansia aciculifera</name>
    <dbReference type="NCBI Taxonomy" id="417176"/>
    <lineage>
        <taxon>Eukaryota</taxon>
        <taxon>Fungi</taxon>
        <taxon>Fungi incertae sedis</taxon>
        <taxon>Zoopagomycota</taxon>
        <taxon>Kickxellomycotina</taxon>
        <taxon>Kickxellomycetes</taxon>
        <taxon>Kickxellales</taxon>
        <taxon>Kickxellaceae</taxon>
        <taxon>Coemansia</taxon>
    </lineage>
</organism>
<evidence type="ECO:0000313" key="2">
    <source>
        <dbReference type="Proteomes" id="UP001139981"/>
    </source>
</evidence>
<protein>
    <submittedName>
        <fullName evidence="1">Dynein heavy chain</fullName>
    </submittedName>
</protein>
<reference evidence="1" key="1">
    <citation type="submission" date="2022-07" db="EMBL/GenBank/DDBJ databases">
        <title>Phylogenomic reconstructions and comparative analyses of Kickxellomycotina fungi.</title>
        <authorList>
            <person name="Reynolds N.K."/>
            <person name="Stajich J.E."/>
            <person name="Barry K."/>
            <person name="Grigoriev I.V."/>
            <person name="Crous P."/>
            <person name="Smith M.E."/>
        </authorList>
    </citation>
    <scope>NUCLEOTIDE SEQUENCE</scope>
    <source>
        <strain evidence="1">CBS 190363</strain>
    </source>
</reference>
<accession>A0ACC1M358</accession>
<evidence type="ECO:0000313" key="1">
    <source>
        <dbReference type="EMBL" id="KAJ2893270.1"/>
    </source>
</evidence>
<comment type="caution">
    <text evidence="1">The sequence shown here is derived from an EMBL/GenBank/DDBJ whole genome shotgun (WGS) entry which is preliminary data.</text>
</comment>
<feature type="non-terminal residue" evidence="1">
    <location>
        <position position="1"/>
    </location>
</feature>
<proteinExistence type="predicted"/>
<dbReference type="EMBL" id="JANBVB010000572">
    <property type="protein sequence ID" value="KAJ2893270.1"/>
    <property type="molecule type" value="Genomic_DNA"/>
</dbReference>
<sequence>LLRLQGELRLRLRALEAQLLQALAQAPAGSILDDEAVVATLEALKAEAAEIELRSRDADAVLRDVDAVAAAFSPLARAAAAVYFALERLPALHVFYQFSLAFFERVFEDAVVGAPPELPEPQRLAAMRAELFRLAYVRAAASLHHARQPALLLMLAQIKLRGDEDEAGGGSEPAAWARLNADLDFVLRDALAATEAQQQLRDDWRLPEDVEALLTLGGDAARTRALHAHARALGWLRAWLQSADHGEIAGFLASADAELHVPALAAQSDSAAGQALRELIVVRLLRPDRVLASAVRFGNAVFGSGGEHALPTLRTVAETEADALTPIALCSVPGHDAADRVDALAEGCRRPLRSVAMGSVEGFALADQAITAASAAGSWVVLKNVHLAPAWLAQLEKRLQTMRAHAEFRLFLTMEISEGAQGLSLSLLRRARTLVFEPPPGLRACLLDSLASIPAETGGVPIVERARLHFLLAWLHAVVVERLRYAPLGWATRYEFGSADFACALSTVDAWLQRAHRAGRANIDPARIPWLAIRALLRDCVYGGRVDSAFDQRILAEFIDRLFTPDAYGADFALVEGPRRLVAPEEGTRPEDFVEWCRGLPESEPPAWLGLPPNAETLLLVHKGEALVADTRKLRALLDDDDDDEVDLDNNAPKESAAQMASDRAEIPAFMRQVEAMASGFDALLAPLDSDDHSQLSDLTEEMTPLLRVMQRELSVARSLLTRVRLDLHQLRGACLGELKQTNHVRELLAQFSAGLVPRNWLATYQVPRAYSLSRWMADFGDRVAQVQYLASRISSAGCSVVDTVRAESVWLGGLLYPEAFVTATRQAVAKRRGCSLEELSIRLSIGSRNEGDEEAFAVRGLRIEGAEWTPNELLTLNDGGHTVLPDCCIEWVKNDDVCDEDVELVTIPVYLNTDRKDLLFEARLPFVEKSLVVQRAVAIVAA</sequence>
<gene>
    <name evidence="1" type="primary">DYN1_2</name>
    <name evidence="1" type="ORF">IWW38_002920</name>
</gene>